<evidence type="ECO:0000313" key="4">
    <source>
        <dbReference type="Proteomes" id="UP000001555"/>
    </source>
</evidence>
<sequence length="252" mass="28093">SFRYEMYAKIVIVLSSKHLRCLELPDIINVSINKDLEIKPTKQSNQSTLLSCPIRQFSLTIPNSLVTSNEVNGSLKYSTDRCGNSDSPRSPNPGFWKSVIDVTRNPIFYVLLLSAAIFYAVEYVVFTTIVDYAVDNGTDESTALWLTPWYLLTCSIGRVCLPLLADKGLLPRNVLLTLCLLLMATSLLVLPYAVDFWMIVVVCTCMAACYGSTYVMHDVLLVDYFGVEQLVALYGIMGFAKTPLLLLTPSFI</sequence>
<proteinExistence type="predicted"/>
<name>B7P5T4_IXOSC</name>
<keyword evidence="4" id="KW-1185">Reference proteome</keyword>
<gene>
    <name evidence="2" type="ORF">IscW_ISCW015871</name>
</gene>
<dbReference type="Pfam" id="PF07690">
    <property type="entry name" value="MFS_1"/>
    <property type="match status" value="1"/>
</dbReference>
<dbReference type="OrthoDB" id="6499973at2759"/>
<dbReference type="AlphaFoldDB" id="B7P5T4"/>
<dbReference type="InterPro" id="IPR050327">
    <property type="entry name" value="Proton-linked_MCT"/>
</dbReference>
<dbReference type="EMBL" id="ABJB010585171">
    <property type="status" value="NOT_ANNOTATED_CDS"/>
    <property type="molecule type" value="Genomic_DNA"/>
</dbReference>
<dbReference type="EMBL" id="DS642473">
    <property type="protein sequence ID" value="EEC01956.1"/>
    <property type="molecule type" value="Genomic_DNA"/>
</dbReference>
<protein>
    <submittedName>
        <fullName evidence="2 3">Monocarboxylate transporter, putative</fullName>
    </submittedName>
</protein>
<keyword evidence="1" id="KW-0472">Membrane</keyword>
<feature type="transmembrane region" description="Helical" evidence="1">
    <location>
        <begin position="196"/>
        <end position="216"/>
    </location>
</feature>
<dbReference type="HOGENOM" id="CLU_1105011_0_0_1"/>
<reference evidence="2 4" key="1">
    <citation type="submission" date="2008-03" db="EMBL/GenBank/DDBJ databases">
        <title>Annotation of Ixodes scapularis.</title>
        <authorList>
            <consortium name="Ixodes scapularis Genome Project Consortium"/>
            <person name="Caler E."/>
            <person name="Hannick L.I."/>
            <person name="Bidwell S."/>
            <person name="Joardar V."/>
            <person name="Thiagarajan M."/>
            <person name="Amedeo P."/>
            <person name="Galinsky K.J."/>
            <person name="Schobel S."/>
            <person name="Inman J."/>
            <person name="Hostetler J."/>
            <person name="Miller J."/>
            <person name="Hammond M."/>
            <person name="Megy K."/>
            <person name="Lawson D."/>
            <person name="Kodira C."/>
            <person name="Sutton G."/>
            <person name="Meyer J."/>
            <person name="Hill C.A."/>
            <person name="Birren B."/>
            <person name="Nene V."/>
            <person name="Collins F."/>
            <person name="Alarcon-Chaidez F."/>
            <person name="Wikel S."/>
            <person name="Strausberg R."/>
        </authorList>
    </citation>
    <scope>NUCLEOTIDE SEQUENCE [LARGE SCALE GENOMIC DNA]</scope>
    <source>
        <strain evidence="4">Wikel</strain>
        <strain evidence="2">Wikel colony</strain>
    </source>
</reference>
<dbReference type="EMBL" id="ABJB010282170">
    <property type="status" value="NOT_ANNOTATED_CDS"/>
    <property type="molecule type" value="Genomic_DNA"/>
</dbReference>
<evidence type="ECO:0000313" key="3">
    <source>
        <dbReference type="EnsemblMetazoa" id="ISCW015871-PA"/>
    </source>
</evidence>
<dbReference type="InterPro" id="IPR011701">
    <property type="entry name" value="MFS"/>
</dbReference>
<dbReference type="GO" id="GO:0005886">
    <property type="term" value="C:plasma membrane"/>
    <property type="evidence" value="ECO:0000318"/>
    <property type="project" value="GO_Central"/>
</dbReference>
<dbReference type="EnsemblMetazoa" id="ISCW015871-RA">
    <property type="protein sequence ID" value="ISCW015871-PA"/>
    <property type="gene ID" value="ISCW015871"/>
</dbReference>
<evidence type="ECO:0000256" key="1">
    <source>
        <dbReference type="SAM" id="Phobius"/>
    </source>
</evidence>
<feature type="non-terminal residue" evidence="2">
    <location>
        <position position="1"/>
    </location>
</feature>
<feature type="non-terminal residue" evidence="2">
    <location>
        <position position="252"/>
    </location>
</feature>
<dbReference type="EMBL" id="ABJB010420233">
    <property type="status" value="NOT_ANNOTATED_CDS"/>
    <property type="molecule type" value="Genomic_DNA"/>
</dbReference>
<dbReference type="Proteomes" id="UP000001555">
    <property type="component" value="Unassembled WGS sequence"/>
</dbReference>
<feature type="transmembrane region" description="Helical" evidence="1">
    <location>
        <begin position="173"/>
        <end position="190"/>
    </location>
</feature>
<dbReference type="Gene3D" id="1.20.1250.20">
    <property type="entry name" value="MFS general substrate transporter like domains"/>
    <property type="match status" value="1"/>
</dbReference>
<dbReference type="PaxDb" id="6945-B7P5T4"/>
<dbReference type="PANTHER" id="PTHR11360">
    <property type="entry name" value="MONOCARBOXYLATE TRANSPORTER"/>
    <property type="match status" value="1"/>
</dbReference>
<dbReference type="InterPro" id="IPR036259">
    <property type="entry name" value="MFS_trans_sf"/>
</dbReference>
<dbReference type="VEuPathDB" id="VectorBase:ISCW015871"/>
<dbReference type="EMBL" id="ABJB010418930">
    <property type="status" value="NOT_ANNOTATED_CDS"/>
    <property type="molecule type" value="Genomic_DNA"/>
</dbReference>
<dbReference type="GO" id="GO:0008028">
    <property type="term" value="F:monocarboxylic acid transmembrane transporter activity"/>
    <property type="evidence" value="ECO:0000318"/>
    <property type="project" value="GO_Central"/>
</dbReference>
<dbReference type="PANTHER" id="PTHR11360:SF303">
    <property type="entry name" value="MAJOR FACILITATOR SUPERFAMILY (MFS) PROFILE DOMAIN-CONTAINING PROTEIN"/>
    <property type="match status" value="1"/>
</dbReference>
<keyword evidence="1" id="KW-0812">Transmembrane</keyword>
<keyword evidence="1" id="KW-1133">Transmembrane helix</keyword>
<evidence type="ECO:0000313" key="2">
    <source>
        <dbReference type="EMBL" id="EEC01956.1"/>
    </source>
</evidence>
<organism>
    <name type="scientific">Ixodes scapularis</name>
    <name type="common">Black-legged tick</name>
    <name type="synonym">Deer tick</name>
    <dbReference type="NCBI Taxonomy" id="6945"/>
    <lineage>
        <taxon>Eukaryota</taxon>
        <taxon>Metazoa</taxon>
        <taxon>Ecdysozoa</taxon>
        <taxon>Arthropoda</taxon>
        <taxon>Chelicerata</taxon>
        <taxon>Arachnida</taxon>
        <taxon>Acari</taxon>
        <taxon>Parasitiformes</taxon>
        <taxon>Ixodida</taxon>
        <taxon>Ixodoidea</taxon>
        <taxon>Ixodidae</taxon>
        <taxon>Ixodinae</taxon>
        <taxon>Ixodes</taxon>
    </lineage>
</organism>
<dbReference type="EMBL" id="ABJB010608076">
    <property type="status" value="NOT_ANNOTATED_CDS"/>
    <property type="molecule type" value="Genomic_DNA"/>
</dbReference>
<dbReference type="EMBL" id="ABJB011112264">
    <property type="status" value="NOT_ANNOTATED_CDS"/>
    <property type="molecule type" value="Genomic_DNA"/>
</dbReference>
<accession>B7P5T4</accession>
<dbReference type="VEuPathDB" id="VectorBase:ISCP_003959"/>
<dbReference type="SUPFAM" id="SSF103473">
    <property type="entry name" value="MFS general substrate transporter"/>
    <property type="match status" value="1"/>
</dbReference>
<feature type="transmembrane region" description="Helical" evidence="1">
    <location>
        <begin position="107"/>
        <end position="130"/>
    </location>
</feature>
<reference evidence="3" key="2">
    <citation type="submission" date="2020-05" db="UniProtKB">
        <authorList>
            <consortium name="EnsemblMetazoa"/>
        </authorList>
    </citation>
    <scope>IDENTIFICATION</scope>
    <source>
        <strain evidence="3">wikel</strain>
    </source>
</reference>